<gene>
    <name evidence="2" type="ORF">OESDEN_16539</name>
</gene>
<dbReference type="OrthoDB" id="5851719at2759"/>
<protein>
    <submittedName>
        <fullName evidence="2">Uncharacterized protein</fullName>
    </submittedName>
</protein>
<dbReference type="EMBL" id="KN571900">
    <property type="protein sequence ID" value="KHJ83758.1"/>
    <property type="molecule type" value="Genomic_DNA"/>
</dbReference>
<accession>A0A0B1SEM4</accession>
<proteinExistence type="predicted"/>
<feature type="chain" id="PRO_5002082430" evidence="1">
    <location>
        <begin position="19"/>
        <end position="194"/>
    </location>
</feature>
<dbReference type="AlphaFoldDB" id="A0A0B1SEM4"/>
<feature type="signal peptide" evidence="1">
    <location>
        <begin position="1"/>
        <end position="18"/>
    </location>
</feature>
<sequence length="194" mass="23061">MRLFFLSVCSLLLGTVYAYVSPNVYRRVLRREGVPERMIPHRELEQLARRIDRAQGDIDVQLAEAEFLLAVRKSYRWTFPKIDQKLAMVNRIFRWGVTFQTQLGRLINAFNLPLSAGFHLFNNIRTGFRQAAIRYDGDFSKIHKTVENSVLREAAYYLTRPQLRELERRISELDRREHNNIMLAYELTRKERMP</sequence>
<evidence type="ECO:0000313" key="2">
    <source>
        <dbReference type="EMBL" id="KHJ83758.1"/>
    </source>
</evidence>
<organism evidence="2 3">
    <name type="scientific">Oesophagostomum dentatum</name>
    <name type="common">Nodular worm</name>
    <dbReference type="NCBI Taxonomy" id="61180"/>
    <lineage>
        <taxon>Eukaryota</taxon>
        <taxon>Metazoa</taxon>
        <taxon>Ecdysozoa</taxon>
        <taxon>Nematoda</taxon>
        <taxon>Chromadorea</taxon>
        <taxon>Rhabditida</taxon>
        <taxon>Rhabditina</taxon>
        <taxon>Rhabditomorpha</taxon>
        <taxon>Strongyloidea</taxon>
        <taxon>Strongylidae</taxon>
        <taxon>Oesophagostomum</taxon>
    </lineage>
</organism>
<name>A0A0B1SEM4_OESDE</name>
<keyword evidence="1" id="KW-0732">Signal</keyword>
<evidence type="ECO:0000256" key="1">
    <source>
        <dbReference type="SAM" id="SignalP"/>
    </source>
</evidence>
<evidence type="ECO:0000313" key="3">
    <source>
        <dbReference type="Proteomes" id="UP000053660"/>
    </source>
</evidence>
<reference evidence="2 3" key="1">
    <citation type="submission" date="2014-03" db="EMBL/GenBank/DDBJ databases">
        <title>Draft genome of the hookworm Oesophagostomum dentatum.</title>
        <authorList>
            <person name="Mitreva M."/>
        </authorList>
    </citation>
    <scope>NUCLEOTIDE SEQUENCE [LARGE SCALE GENOMIC DNA]</scope>
    <source>
        <strain evidence="2 3">OD-Hann</strain>
    </source>
</reference>
<keyword evidence="3" id="KW-1185">Reference proteome</keyword>
<dbReference type="Proteomes" id="UP000053660">
    <property type="component" value="Unassembled WGS sequence"/>
</dbReference>